<dbReference type="PANTHER" id="PTHR35970:SF1">
    <property type="entry name" value="SODIUM CHANNEL AND CLATHRIN LINKER 1"/>
    <property type="match status" value="1"/>
</dbReference>
<organism evidence="2 3">
    <name type="scientific">Pelobates cultripes</name>
    <name type="common">Western spadefoot toad</name>
    <dbReference type="NCBI Taxonomy" id="61616"/>
    <lineage>
        <taxon>Eukaryota</taxon>
        <taxon>Metazoa</taxon>
        <taxon>Chordata</taxon>
        <taxon>Craniata</taxon>
        <taxon>Vertebrata</taxon>
        <taxon>Euteleostomi</taxon>
        <taxon>Amphibia</taxon>
        <taxon>Batrachia</taxon>
        <taxon>Anura</taxon>
        <taxon>Pelobatoidea</taxon>
        <taxon>Pelobatidae</taxon>
        <taxon>Pelobates</taxon>
    </lineage>
</organism>
<evidence type="ECO:0000256" key="1">
    <source>
        <dbReference type="SAM" id="Coils"/>
    </source>
</evidence>
<evidence type="ECO:0000313" key="2">
    <source>
        <dbReference type="EMBL" id="CAH2300942.1"/>
    </source>
</evidence>
<dbReference type="GO" id="GO:0045162">
    <property type="term" value="P:clustering of voltage-gated sodium channels"/>
    <property type="evidence" value="ECO:0007669"/>
    <property type="project" value="InterPro"/>
</dbReference>
<dbReference type="GO" id="GO:0034220">
    <property type="term" value="P:monoatomic ion transmembrane transport"/>
    <property type="evidence" value="ECO:0007669"/>
    <property type="project" value="UniProtKB-KW"/>
</dbReference>
<keyword evidence="2" id="KW-0407">Ion channel</keyword>
<keyword evidence="3" id="KW-1185">Reference proteome</keyword>
<keyword evidence="1" id="KW-0175">Coiled coil</keyword>
<dbReference type="Proteomes" id="UP001295444">
    <property type="component" value="Chromosome 06"/>
</dbReference>
<proteinExistence type="predicted"/>
<dbReference type="InterPro" id="IPR038911">
    <property type="entry name" value="SCLT1"/>
</dbReference>
<dbReference type="GO" id="GO:0005814">
    <property type="term" value="C:centriole"/>
    <property type="evidence" value="ECO:0007669"/>
    <property type="project" value="TreeGrafter"/>
</dbReference>
<keyword evidence="2" id="KW-0813">Transport</keyword>
<keyword evidence="2" id="KW-0406">Ion transport</keyword>
<feature type="coiled-coil region" evidence="1">
    <location>
        <begin position="298"/>
        <end position="374"/>
    </location>
</feature>
<feature type="coiled-coil region" evidence="1">
    <location>
        <begin position="189"/>
        <end position="269"/>
    </location>
</feature>
<feature type="coiled-coil region" evidence="1">
    <location>
        <begin position="401"/>
        <end position="435"/>
    </location>
</feature>
<gene>
    <name evidence="2" type="ORF">PECUL_23A011514</name>
</gene>
<feature type="coiled-coil region" evidence="1">
    <location>
        <begin position="506"/>
        <end position="540"/>
    </location>
</feature>
<evidence type="ECO:0000313" key="3">
    <source>
        <dbReference type="Proteomes" id="UP001295444"/>
    </source>
</evidence>
<dbReference type="PANTHER" id="PTHR35970">
    <property type="entry name" value="SODIUM CHANNEL AND CLATHRIN LINKER 1"/>
    <property type="match status" value="1"/>
</dbReference>
<reference evidence="2" key="1">
    <citation type="submission" date="2022-03" db="EMBL/GenBank/DDBJ databases">
        <authorList>
            <person name="Alioto T."/>
            <person name="Alioto T."/>
            <person name="Gomez Garrido J."/>
        </authorList>
    </citation>
    <scope>NUCLEOTIDE SEQUENCE</scope>
</reference>
<sequence>MANLEIEFLQDQIHHLRAALKRYEDQDYPRHPVEKEEGVVRVGNIATYTLAEKRNMTSLIGEYDKHTEEISEQLQLYRAEMGQMRIKLESIIKENERLHEQLKESLEKQLESYPVTSALTSDTLTEQELVKNLQEQLQLANREKEHALELWQTATQEMDRLQQLYQEHMTQTHVHVAERQQQKDQALNLQHLTKQLQATNEKLEMSNQQFSHTVKEQHLEIEQLSKQFRQAKTDLRAATLKDEDLTKLVENLQEQLHEKEDRITAAHAREEASDKRVLELQSALALVETRLRVTSQDEEQLISERTKLEKCIAELQAKCVAAEEEKYEAVCRVRDSMIILEEANLQKDQALLREKQKEEEIENMKVAIAELIQGAALKTRREVENTKKLFNVQISRLTEDVSALQMECGEKQSQIDRALREKRAAEEELEKVYREGRVNEKDYRKFEELHQRCLLAERAKDDLQISLNAAQKKMRQLELNSGEELSRCQETVQKLNRMLESEREGFNSVSEERLKLVQENEKLRKEVEEWKKSAVEVQQKITFQVQTMAHEFSLKEQGFEVQLKEMEDSNRKGVNELMKLLTAQRKSANRWKQETRKLSESTESRLGNLRNQLKQLKHHNEELLAQVESAHEKNNELEKLVTDYQEKSNRLQSRLQEAEERALSATRELNLLASQRRNTAHNLYQNI</sequence>
<dbReference type="AlphaFoldDB" id="A0AAD1SH46"/>
<protein>
    <submittedName>
        <fullName evidence="2">Sodium channel and clathrin linker 1 isoform X1</fullName>
    </submittedName>
</protein>
<feature type="coiled-coil region" evidence="1">
    <location>
        <begin position="599"/>
        <end position="675"/>
    </location>
</feature>
<accession>A0AAD1SH46</accession>
<dbReference type="GO" id="GO:0060271">
    <property type="term" value="P:cilium assembly"/>
    <property type="evidence" value="ECO:0007669"/>
    <property type="project" value="TreeGrafter"/>
</dbReference>
<name>A0AAD1SH46_PELCU</name>
<dbReference type="EMBL" id="OW240917">
    <property type="protein sequence ID" value="CAH2300942.1"/>
    <property type="molecule type" value="Genomic_DNA"/>
</dbReference>
<feature type="coiled-coil region" evidence="1">
    <location>
        <begin position="81"/>
        <end position="150"/>
    </location>
</feature>